<reference evidence="1 2" key="1">
    <citation type="submission" date="2019-07" db="EMBL/GenBank/DDBJ databases">
        <title>WGS assembly of Gossypium mustelinum.</title>
        <authorList>
            <person name="Chen Z.J."/>
            <person name="Sreedasyam A."/>
            <person name="Ando A."/>
            <person name="Song Q."/>
            <person name="De L."/>
            <person name="Hulse-Kemp A."/>
            <person name="Ding M."/>
            <person name="Ye W."/>
            <person name="Kirkbride R."/>
            <person name="Jenkins J."/>
            <person name="Plott C."/>
            <person name="Lovell J."/>
            <person name="Lin Y.-M."/>
            <person name="Vaughn R."/>
            <person name="Liu B."/>
            <person name="Li W."/>
            <person name="Simpson S."/>
            <person name="Scheffler B."/>
            <person name="Saski C."/>
            <person name="Grover C."/>
            <person name="Hu G."/>
            <person name="Conover J."/>
            <person name="Carlson J."/>
            <person name="Shu S."/>
            <person name="Boston L."/>
            <person name="Williams M."/>
            <person name="Peterson D."/>
            <person name="Mcgee K."/>
            <person name="Jones D."/>
            <person name="Wendel J."/>
            <person name="Stelly D."/>
            <person name="Grimwood J."/>
            <person name="Schmutz J."/>
        </authorList>
    </citation>
    <scope>NUCLEOTIDE SEQUENCE [LARGE SCALE GENOMIC DNA]</scope>
    <source>
        <strain evidence="1">1408120.09</strain>
    </source>
</reference>
<gene>
    <name evidence="1" type="ORF">E1A91_A08G065500v1</name>
</gene>
<proteinExistence type="predicted"/>
<organism evidence="1 2">
    <name type="scientific">Gossypium mustelinum</name>
    <name type="common">Cotton</name>
    <name type="synonym">Gossypium caicoense</name>
    <dbReference type="NCBI Taxonomy" id="34275"/>
    <lineage>
        <taxon>Eukaryota</taxon>
        <taxon>Viridiplantae</taxon>
        <taxon>Streptophyta</taxon>
        <taxon>Embryophyta</taxon>
        <taxon>Tracheophyta</taxon>
        <taxon>Spermatophyta</taxon>
        <taxon>Magnoliopsida</taxon>
        <taxon>eudicotyledons</taxon>
        <taxon>Gunneridae</taxon>
        <taxon>Pentapetalae</taxon>
        <taxon>rosids</taxon>
        <taxon>malvids</taxon>
        <taxon>Malvales</taxon>
        <taxon>Malvaceae</taxon>
        <taxon>Malvoideae</taxon>
        <taxon>Gossypium</taxon>
    </lineage>
</organism>
<name>A0A5D2Y8F1_GOSMU</name>
<accession>A0A5D2Y8F1</accession>
<sequence length="65" mass="7559">MAEALLTPIKTETHSSFSFENPHLQPRFRCRRHESCHAFTKVWPYGGTREDARKKSRACEEPDPS</sequence>
<keyword evidence="2" id="KW-1185">Reference proteome</keyword>
<evidence type="ECO:0000313" key="1">
    <source>
        <dbReference type="EMBL" id="TYJ21451.1"/>
    </source>
</evidence>
<dbReference type="EMBL" id="CM017643">
    <property type="protein sequence ID" value="TYJ21451.1"/>
    <property type="molecule type" value="Genomic_DNA"/>
</dbReference>
<evidence type="ECO:0000313" key="2">
    <source>
        <dbReference type="Proteomes" id="UP000323597"/>
    </source>
</evidence>
<protein>
    <submittedName>
        <fullName evidence="1">Uncharacterized protein</fullName>
    </submittedName>
</protein>
<dbReference type="AlphaFoldDB" id="A0A5D2Y8F1"/>
<dbReference type="Proteomes" id="UP000323597">
    <property type="component" value="Chromosome A08"/>
</dbReference>